<dbReference type="PRINTS" id="PR00344">
    <property type="entry name" value="BCTRLSENSOR"/>
</dbReference>
<dbReference type="CDD" id="cd00082">
    <property type="entry name" value="HisKA"/>
    <property type="match status" value="1"/>
</dbReference>
<evidence type="ECO:0000256" key="8">
    <source>
        <dbReference type="ARBA" id="ARBA00022989"/>
    </source>
</evidence>
<organism evidence="14 15">
    <name type="scientific">Natranaerovirga hydrolytica</name>
    <dbReference type="NCBI Taxonomy" id="680378"/>
    <lineage>
        <taxon>Bacteria</taxon>
        <taxon>Bacillati</taxon>
        <taxon>Bacillota</taxon>
        <taxon>Clostridia</taxon>
        <taxon>Lachnospirales</taxon>
        <taxon>Natranaerovirgaceae</taxon>
        <taxon>Natranaerovirga</taxon>
    </lineage>
</organism>
<evidence type="ECO:0000313" key="14">
    <source>
        <dbReference type="EMBL" id="TCK92593.1"/>
    </source>
</evidence>
<evidence type="ECO:0000259" key="13">
    <source>
        <dbReference type="PROSITE" id="PS50885"/>
    </source>
</evidence>
<reference evidence="14 15" key="1">
    <citation type="submission" date="2019-03" db="EMBL/GenBank/DDBJ databases">
        <title>Genomic Encyclopedia of Type Strains, Phase IV (KMG-IV): sequencing the most valuable type-strain genomes for metagenomic binning, comparative biology and taxonomic classification.</title>
        <authorList>
            <person name="Goeker M."/>
        </authorList>
    </citation>
    <scope>NUCLEOTIDE SEQUENCE [LARGE SCALE GENOMIC DNA]</scope>
    <source>
        <strain evidence="14 15">DSM 24176</strain>
    </source>
</reference>
<keyword evidence="10 11" id="KW-0472">Membrane</keyword>
<dbReference type="InterPro" id="IPR050398">
    <property type="entry name" value="HssS/ArlS-like"/>
</dbReference>
<evidence type="ECO:0000256" key="10">
    <source>
        <dbReference type="ARBA" id="ARBA00023136"/>
    </source>
</evidence>
<dbReference type="Pfam" id="PF00512">
    <property type="entry name" value="HisKA"/>
    <property type="match status" value="1"/>
</dbReference>
<gene>
    <name evidence="14" type="ORF">EDC19_1742</name>
</gene>
<dbReference type="SUPFAM" id="SSF55874">
    <property type="entry name" value="ATPase domain of HSP90 chaperone/DNA topoisomerase II/histidine kinase"/>
    <property type="match status" value="1"/>
</dbReference>
<evidence type="ECO:0000313" key="15">
    <source>
        <dbReference type="Proteomes" id="UP000294545"/>
    </source>
</evidence>
<dbReference type="PROSITE" id="PS50885">
    <property type="entry name" value="HAMP"/>
    <property type="match status" value="1"/>
</dbReference>
<evidence type="ECO:0000256" key="7">
    <source>
        <dbReference type="ARBA" id="ARBA00022777"/>
    </source>
</evidence>
<evidence type="ECO:0000256" key="2">
    <source>
        <dbReference type="ARBA" id="ARBA00004141"/>
    </source>
</evidence>
<dbReference type="SMART" id="SM00304">
    <property type="entry name" value="HAMP"/>
    <property type="match status" value="1"/>
</dbReference>
<dbReference type="InterPro" id="IPR036890">
    <property type="entry name" value="HATPase_C_sf"/>
</dbReference>
<dbReference type="PANTHER" id="PTHR45528">
    <property type="entry name" value="SENSOR HISTIDINE KINASE CPXA"/>
    <property type="match status" value="1"/>
</dbReference>
<name>A0A4R1MRQ4_9FIRM</name>
<dbReference type="InterPro" id="IPR005467">
    <property type="entry name" value="His_kinase_dom"/>
</dbReference>
<keyword evidence="5" id="KW-0808">Transferase</keyword>
<dbReference type="SUPFAM" id="SSF47384">
    <property type="entry name" value="Homodimeric domain of signal transducing histidine kinase"/>
    <property type="match status" value="1"/>
</dbReference>
<dbReference type="Gene3D" id="6.10.340.10">
    <property type="match status" value="1"/>
</dbReference>
<feature type="transmembrane region" description="Helical" evidence="11">
    <location>
        <begin position="12"/>
        <end position="35"/>
    </location>
</feature>
<feature type="transmembrane region" description="Helical" evidence="11">
    <location>
        <begin position="142"/>
        <end position="167"/>
    </location>
</feature>
<keyword evidence="9" id="KW-0902">Two-component regulatory system</keyword>
<comment type="catalytic activity">
    <reaction evidence="1">
        <text>ATP + protein L-histidine = ADP + protein N-phospho-L-histidine.</text>
        <dbReference type="EC" id="2.7.13.3"/>
    </reaction>
</comment>
<evidence type="ECO:0000256" key="3">
    <source>
        <dbReference type="ARBA" id="ARBA00012438"/>
    </source>
</evidence>
<dbReference type="Gene3D" id="1.10.287.130">
    <property type="match status" value="1"/>
</dbReference>
<evidence type="ECO:0000256" key="4">
    <source>
        <dbReference type="ARBA" id="ARBA00022553"/>
    </source>
</evidence>
<sequence length="451" mass="51799">MGVKKLRSIFLWYVMVLLAGIIVISGMNFMLYLGFINKGIIYPANYIERLIETYQSDLQTVHTIQESDIPDLSDYVLFSNDGAYIEGSLDKNEAQIAWRVSVSGKRTEDNKYYYSTIQRDNELLVLRYRIAAQFSNPTLRKLFPIVDILFLIALFFQLIVVIILLSFKFGRYLSRKIDSLLEITKSIEQQDLDFKVTRSGVFEIDQVMDAMEQMKEALKTSLYTQWQEEVIRQEQFSALTHDLKTPLTIIKGNTDLLSETQLDDEQKECTTYISKSTVQIESYIKTLMEISQTHKAVDVQYETVNLDGFFKDLKEQVLGITLPKQIKMTWCINPYPETIEASYSLLLRALMNIFSNAVDFTPENEEIIFRVEMLGENLELKIIDKGSGFSKKALENATNQFFMDDQSRGSKTHYGLGLYIAQNIISQHNGEMKIENSNITGGAQVTITMPL</sequence>
<dbReference type="OrthoDB" id="84942at2"/>
<evidence type="ECO:0000256" key="11">
    <source>
        <dbReference type="SAM" id="Phobius"/>
    </source>
</evidence>
<dbReference type="GO" id="GO:0005886">
    <property type="term" value="C:plasma membrane"/>
    <property type="evidence" value="ECO:0007669"/>
    <property type="project" value="TreeGrafter"/>
</dbReference>
<dbReference type="GO" id="GO:0000155">
    <property type="term" value="F:phosphorelay sensor kinase activity"/>
    <property type="evidence" value="ECO:0007669"/>
    <property type="project" value="InterPro"/>
</dbReference>
<dbReference type="Pfam" id="PF02518">
    <property type="entry name" value="HATPase_c"/>
    <property type="match status" value="1"/>
</dbReference>
<keyword evidence="15" id="KW-1185">Reference proteome</keyword>
<comment type="caution">
    <text evidence="14">The sequence shown here is derived from an EMBL/GenBank/DDBJ whole genome shotgun (WGS) entry which is preliminary data.</text>
</comment>
<dbReference type="Gene3D" id="3.30.565.10">
    <property type="entry name" value="Histidine kinase-like ATPase, C-terminal domain"/>
    <property type="match status" value="1"/>
</dbReference>
<dbReference type="InterPro" id="IPR003661">
    <property type="entry name" value="HisK_dim/P_dom"/>
</dbReference>
<dbReference type="Proteomes" id="UP000294545">
    <property type="component" value="Unassembled WGS sequence"/>
</dbReference>
<evidence type="ECO:0000256" key="5">
    <source>
        <dbReference type="ARBA" id="ARBA00022679"/>
    </source>
</evidence>
<dbReference type="EMBL" id="SMGQ01000013">
    <property type="protein sequence ID" value="TCK92593.1"/>
    <property type="molecule type" value="Genomic_DNA"/>
</dbReference>
<keyword evidence="7 14" id="KW-0418">Kinase</keyword>
<keyword evidence="6 11" id="KW-0812">Transmembrane</keyword>
<dbReference type="InterPro" id="IPR003660">
    <property type="entry name" value="HAMP_dom"/>
</dbReference>
<accession>A0A4R1MRQ4</accession>
<evidence type="ECO:0000256" key="9">
    <source>
        <dbReference type="ARBA" id="ARBA00023012"/>
    </source>
</evidence>
<comment type="subcellular location">
    <subcellularLocation>
        <location evidence="2">Membrane</location>
        <topology evidence="2">Multi-pass membrane protein</topology>
    </subcellularLocation>
</comment>
<dbReference type="PROSITE" id="PS50109">
    <property type="entry name" value="HIS_KIN"/>
    <property type="match status" value="1"/>
</dbReference>
<dbReference type="AlphaFoldDB" id="A0A4R1MRQ4"/>
<dbReference type="RefSeq" id="WP_132282460.1">
    <property type="nucleotide sequence ID" value="NZ_SMGQ01000013.1"/>
</dbReference>
<proteinExistence type="predicted"/>
<dbReference type="SMART" id="SM00388">
    <property type="entry name" value="HisKA"/>
    <property type="match status" value="1"/>
</dbReference>
<keyword evidence="4" id="KW-0597">Phosphoprotein</keyword>
<dbReference type="InterPro" id="IPR003594">
    <property type="entry name" value="HATPase_dom"/>
</dbReference>
<evidence type="ECO:0000256" key="6">
    <source>
        <dbReference type="ARBA" id="ARBA00022692"/>
    </source>
</evidence>
<dbReference type="SMART" id="SM00387">
    <property type="entry name" value="HATPase_c"/>
    <property type="match status" value="1"/>
</dbReference>
<dbReference type="PANTHER" id="PTHR45528:SF8">
    <property type="entry name" value="HISTIDINE KINASE"/>
    <property type="match status" value="1"/>
</dbReference>
<dbReference type="InterPro" id="IPR036097">
    <property type="entry name" value="HisK_dim/P_sf"/>
</dbReference>
<dbReference type="InterPro" id="IPR004358">
    <property type="entry name" value="Sig_transdc_His_kin-like_C"/>
</dbReference>
<dbReference type="EC" id="2.7.13.3" evidence="3"/>
<evidence type="ECO:0000256" key="1">
    <source>
        <dbReference type="ARBA" id="ARBA00000085"/>
    </source>
</evidence>
<protein>
    <recommendedName>
        <fullName evidence="3">histidine kinase</fullName>
        <ecNumber evidence="3">2.7.13.3</ecNumber>
    </recommendedName>
</protein>
<feature type="domain" description="Histidine kinase" evidence="12">
    <location>
        <begin position="238"/>
        <end position="451"/>
    </location>
</feature>
<feature type="domain" description="HAMP" evidence="13">
    <location>
        <begin position="171"/>
        <end position="223"/>
    </location>
</feature>
<keyword evidence="8 11" id="KW-1133">Transmembrane helix</keyword>
<evidence type="ECO:0000259" key="12">
    <source>
        <dbReference type="PROSITE" id="PS50109"/>
    </source>
</evidence>